<evidence type="ECO:0000256" key="2">
    <source>
        <dbReference type="ARBA" id="ARBA00022821"/>
    </source>
</evidence>
<organism evidence="11">
    <name type="scientific">Coffea arabica</name>
    <name type="common">Arabian coffee</name>
    <dbReference type="NCBI Taxonomy" id="13443"/>
    <lineage>
        <taxon>Eukaryota</taxon>
        <taxon>Viridiplantae</taxon>
        <taxon>Streptophyta</taxon>
        <taxon>Embryophyta</taxon>
        <taxon>Tracheophyta</taxon>
        <taxon>Spermatophyta</taxon>
        <taxon>Magnoliopsida</taxon>
        <taxon>eudicotyledons</taxon>
        <taxon>Gunneridae</taxon>
        <taxon>Pentapetalae</taxon>
        <taxon>asterids</taxon>
        <taxon>lamiids</taxon>
        <taxon>Gentianales</taxon>
        <taxon>Rubiaceae</taxon>
        <taxon>Ixoroideae</taxon>
        <taxon>Gardenieae complex</taxon>
        <taxon>Bertiereae - Coffeeae clade</taxon>
        <taxon>Coffeeae</taxon>
        <taxon>Coffea</taxon>
    </lineage>
</organism>
<dbReference type="Gene3D" id="3.30.730.10">
    <property type="entry name" value="AP2/ERF domain"/>
    <property type="match status" value="1"/>
</dbReference>
<reference evidence="12" key="2">
    <citation type="journal article" date="2025" name="Foods">
        <title>Unveiling the Microbial Signatures of Arabica Coffee Cherries: Insights into Ripeness Specific Diversity, Functional Traits, and Implications for Quality and Safety.</title>
        <authorList>
            <consortium name="RefSeq"/>
            <person name="Tenea G.N."/>
            <person name="Cifuentes V."/>
            <person name="Reyes P."/>
            <person name="Cevallos-Vallejos M."/>
        </authorList>
    </citation>
    <scope>NUCLEOTIDE SEQUENCE [LARGE SCALE GENOMIC DNA]</scope>
</reference>
<dbReference type="RefSeq" id="XP_027106538.2">
    <property type="nucleotide sequence ID" value="XM_027250737.2"/>
</dbReference>
<dbReference type="OrthoDB" id="1932364at2759"/>
<dbReference type="GO" id="GO:0003700">
    <property type="term" value="F:DNA-binding transcription factor activity"/>
    <property type="evidence" value="ECO:0007669"/>
    <property type="project" value="InterPro"/>
</dbReference>
<evidence type="ECO:0000256" key="3">
    <source>
        <dbReference type="ARBA" id="ARBA00023015"/>
    </source>
</evidence>
<evidence type="ECO:0000256" key="8">
    <source>
        <dbReference type="ARBA" id="ARBA00024343"/>
    </source>
</evidence>
<dbReference type="EMBL" id="KF743543">
    <property type="protein sequence ID" value="AHB33875.1"/>
    <property type="molecule type" value="mRNA"/>
</dbReference>
<keyword evidence="4" id="KW-0238">DNA-binding</keyword>
<evidence type="ECO:0000259" key="10">
    <source>
        <dbReference type="PROSITE" id="PS51032"/>
    </source>
</evidence>
<dbReference type="FunFam" id="3.30.730.10:FF:000001">
    <property type="entry name" value="Ethylene-responsive transcription factor 2"/>
    <property type="match status" value="1"/>
</dbReference>
<dbReference type="PANTHER" id="PTHR31985">
    <property type="entry name" value="ETHYLENE-RESPONSIVE TRANSCRIPTION FACTOR ERF042-RELATED"/>
    <property type="match status" value="1"/>
</dbReference>
<keyword evidence="2" id="KW-0611">Plant defense</keyword>
<dbReference type="CDD" id="cd00018">
    <property type="entry name" value="AP2"/>
    <property type="match status" value="1"/>
</dbReference>
<comment type="similarity">
    <text evidence="8">Belongs to the AP2/ERF transcription factor family. ERF subfamily.</text>
</comment>
<dbReference type="PRINTS" id="PR00367">
    <property type="entry name" value="ETHRSPELEMNT"/>
</dbReference>
<keyword evidence="12" id="KW-1185">Reference proteome</keyword>
<keyword evidence="5" id="KW-0010">Activator</keyword>
<keyword evidence="6" id="KW-0804">Transcription</keyword>
<dbReference type="SUPFAM" id="SSF54171">
    <property type="entry name" value="DNA-binding domain"/>
    <property type="match status" value="1"/>
</dbReference>
<dbReference type="InterPro" id="IPR036955">
    <property type="entry name" value="AP2/ERF_dom_sf"/>
</dbReference>
<evidence type="ECO:0000256" key="7">
    <source>
        <dbReference type="ARBA" id="ARBA00023242"/>
    </source>
</evidence>
<name>V5RF18_COFAR</name>
<dbReference type="PANTHER" id="PTHR31985:SF130">
    <property type="entry name" value="ETHYLENE-RESPONSIVE TRANSCRIPTION FACTOR ERF034"/>
    <property type="match status" value="1"/>
</dbReference>
<evidence type="ECO:0000313" key="12">
    <source>
        <dbReference type="Proteomes" id="UP001652660"/>
    </source>
</evidence>
<dbReference type="Pfam" id="PF00847">
    <property type="entry name" value="AP2"/>
    <property type="match status" value="1"/>
</dbReference>
<dbReference type="GO" id="GO:0006952">
    <property type="term" value="P:defense response"/>
    <property type="evidence" value="ECO:0007669"/>
    <property type="project" value="UniProtKB-KW"/>
</dbReference>
<dbReference type="InterPro" id="IPR001471">
    <property type="entry name" value="AP2/ERF_dom"/>
</dbReference>
<accession>V5RF18</accession>
<dbReference type="InterPro" id="IPR016177">
    <property type="entry name" value="DNA-bd_dom_sf"/>
</dbReference>
<dbReference type="SMART" id="SM00380">
    <property type="entry name" value="AP2"/>
    <property type="match status" value="1"/>
</dbReference>
<feature type="compositionally biased region" description="Low complexity" evidence="9">
    <location>
        <begin position="32"/>
        <end position="89"/>
    </location>
</feature>
<dbReference type="GO" id="GO:0003677">
    <property type="term" value="F:DNA binding"/>
    <property type="evidence" value="ECO:0007669"/>
    <property type="project" value="UniProtKB-KW"/>
</dbReference>
<dbReference type="GO" id="GO:0005634">
    <property type="term" value="C:nucleus"/>
    <property type="evidence" value="ECO:0007669"/>
    <property type="project" value="UniProtKB-SubCell"/>
</dbReference>
<accession>A0A6P6VTY9</accession>
<dbReference type="GeneID" id="113726843"/>
<gene>
    <name evidence="13" type="primary">LOC113726843</name>
</gene>
<keyword evidence="7" id="KW-0539">Nucleus</keyword>
<comment type="subcellular location">
    <subcellularLocation>
        <location evidence="1">Nucleus</location>
    </subcellularLocation>
</comment>
<reference evidence="11" key="1">
    <citation type="submission" date="2013-10" db="EMBL/GenBank/DDBJ databases">
        <title>Drought, salt and heat stress modulate transcriptional activity of Coffea arabica ERFs in leaves.</title>
        <authorList>
            <person name="Souza S.G.H."/>
            <person name="Santos T.B."/>
            <person name="Domingues D.S."/>
            <person name="Nagashima G.T."/>
            <person name="Bernadac A."/>
            <person name="Carpentieri-Pipolo V."/>
            <person name="Bouzayen M."/>
            <person name="Pereira L.F.P."/>
        </authorList>
    </citation>
    <scope>NUCLEOTIDE SEQUENCE</scope>
    <source>
        <tissue evidence="11">Leaf</tissue>
    </source>
</reference>
<evidence type="ECO:0000256" key="4">
    <source>
        <dbReference type="ARBA" id="ARBA00023125"/>
    </source>
</evidence>
<evidence type="ECO:0000256" key="5">
    <source>
        <dbReference type="ARBA" id="ARBA00023159"/>
    </source>
</evidence>
<dbReference type="AlphaFoldDB" id="V5RF18"/>
<dbReference type="Proteomes" id="UP001652660">
    <property type="component" value="Chromosome 2c"/>
</dbReference>
<protein>
    <submittedName>
        <fullName evidence="11">ERF transcription factor 04</fullName>
    </submittedName>
    <submittedName>
        <fullName evidence="13">Ethylene-responsive transcription factor ERF035</fullName>
    </submittedName>
</protein>
<feature type="domain" description="AP2/ERF" evidence="10">
    <location>
        <begin position="123"/>
        <end position="180"/>
    </location>
</feature>
<evidence type="ECO:0000256" key="1">
    <source>
        <dbReference type="ARBA" id="ARBA00004123"/>
    </source>
</evidence>
<keyword evidence="3" id="KW-0805">Transcription regulation</keyword>
<sequence length="311" mass="33566">MLSLAASTTPPLIIMGKQINIGSLANHDSNLSSSSTTTTTTTTSSSSSFSTTSNALNSPSTTSTSSSSSSSNQSTKATTSTRTAKAGKAQESSQELQQVAKINGNENQPRKKHKNGDDEKHPTYRGVRKRNWGKWVSEIREPRKKSRIWLGTYPTAEMAARAHDVAALAIKGHSAYLNFPHLAHELPRPATTSPKDIQAAAAKAAAATFPGENGGGAEAEPIQAELTNCHSSTDFSLHNMQESSNSPSTDDDIDDTFFDLPDLSFDVTGATDHLDGFNCFHGSSSWWPQLHPAPAAEPVFRLEEPFLWEWY</sequence>
<proteinExistence type="evidence at transcript level"/>
<evidence type="ECO:0000256" key="6">
    <source>
        <dbReference type="ARBA" id="ARBA00023163"/>
    </source>
</evidence>
<reference evidence="13" key="3">
    <citation type="submission" date="2025-05" db="UniProtKB">
        <authorList>
            <consortium name="RefSeq"/>
        </authorList>
    </citation>
    <scope>IDENTIFICATION</scope>
    <source>
        <tissue evidence="13">Leaves</tissue>
    </source>
</reference>
<dbReference type="InterPro" id="IPR051032">
    <property type="entry name" value="AP2/ERF_TF_ERF_subfamily"/>
</dbReference>
<evidence type="ECO:0000313" key="13">
    <source>
        <dbReference type="RefSeq" id="XP_027106538.2"/>
    </source>
</evidence>
<evidence type="ECO:0000313" key="11">
    <source>
        <dbReference type="EMBL" id="AHB33875.1"/>
    </source>
</evidence>
<evidence type="ECO:0000256" key="9">
    <source>
        <dbReference type="SAM" id="MobiDB-lite"/>
    </source>
</evidence>
<feature type="region of interest" description="Disordered" evidence="9">
    <location>
        <begin position="29"/>
        <end position="126"/>
    </location>
</feature>
<dbReference type="PROSITE" id="PS51032">
    <property type="entry name" value="AP2_ERF"/>
    <property type="match status" value="1"/>
</dbReference>